<dbReference type="OrthoDB" id="8773615at2"/>
<dbReference type="HOGENOM" id="CLU_058815_0_0_11"/>
<feature type="domain" description="DUF6791" evidence="2">
    <location>
        <begin position="10"/>
        <end position="159"/>
    </location>
</feature>
<dbReference type="GO" id="GO:0008641">
    <property type="term" value="F:ubiquitin-like modifier activating enzyme activity"/>
    <property type="evidence" value="ECO:0007669"/>
    <property type="project" value="InterPro"/>
</dbReference>
<protein>
    <submittedName>
        <fullName evidence="3">UBA/THIF-type NAD/FAD binding protein</fullName>
    </submittedName>
</protein>
<dbReference type="AlphaFoldDB" id="F4CXB9"/>
<keyword evidence="4" id="KW-1185">Reference proteome</keyword>
<gene>
    <name evidence="3" type="ordered locus">Psed_4333</name>
</gene>
<dbReference type="Proteomes" id="UP000007809">
    <property type="component" value="Chromosome"/>
</dbReference>
<dbReference type="InterPro" id="IPR046741">
    <property type="entry name" value="DUF6791"/>
</dbReference>
<dbReference type="InterPro" id="IPR035985">
    <property type="entry name" value="Ubiquitin-activating_enz"/>
</dbReference>
<dbReference type="eggNOG" id="COG0476">
    <property type="taxonomic scope" value="Bacteria"/>
</dbReference>
<dbReference type="NCBIfam" id="NF004805">
    <property type="entry name" value="PRK06153.1-4"/>
    <property type="match status" value="1"/>
</dbReference>
<dbReference type="Pfam" id="PF00899">
    <property type="entry name" value="ThiF"/>
    <property type="match status" value="1"/>
</dbReference>
<dbReference type="EMBL" id="CP002593">
    <property type="protein sequence ID" value="AEA26493.1"/>
    <property type="molecule type" value="Genomic_DNA"/>
</dbReference>
<name>F4CXB9_PSEUX</name>
<organism evidence="3 4">
    <name type="scientific">Pseudonocardia dioxanivorans (strain ATCC 55486 / DSM 44775 / JCM 13855 / CB1190)</name>
    <dbReference type="NCBI Taxonomy" id="675635"/>
    <lineage>
        <taxon>Bacteria</taxon>
        <taxon>Bacillati</taxon>
        <taxon>Actinomycetota</taxon>
        <taxon>Actinomycetes</taxon>
        <taxon>Pseudonocardiales</taxon>
        <taxon>Pseudonocardiaceae</taxon>
        <taxon>Pseudonocardia</taxon>
    </lineage>
</organism>
<dbReference type="Pfam" id="PF20590">
    <property type="entry name" value="DUF6791"/>
    <property type="match status" value="1"/>
</dbReference>
<feature type="domain" description="THIF-type NAD/FAD binding fold" evidence="1">
    <location>
        <begin position="171"/>
        <end position="297"/>
    </location>
</feature>
<dbReference type="NCBIfam" id="NF004804">
    <property type="entry name" value="PRK06153.1-3"/>
    <property type="match status" value="1"/>
</dbReference>
<dbReference type="InterPro" id="IPR000594">
    <property type="entry name" value="ThiF_NAD_FAD-bd"/>
</dbReference>
<reference evidence="3 4" key="1">
    <citation type="journal article" date="2011" name="J. Bacteriol.">
        <title>Genome sequence of the 1,4-dioxane-degrading Pseudonocardia dioxanivorans strain CB1190.</title>
        <authorList>
            <person name="Sales C.M."/>
            <person name="Mahendra S."/>
            <person name="Grostern A."/>
            <person name="Parales R.E."/>
            <person name="Goodwin L.A."/>
            <person name="Woyke T."/>
            <person name="Nolan M."/>
            <person name="Lapidus A."/>
            <person name="Chertkov O."/>
            <person name="Ovchinnikova G."/>
            <person name="Sczyrba A."/>
            <person name="Alvarez-Cohen L."/>
        </authorList>
    </citation>
    <scope>NUCLEOTIDE SEQUENCE [LARGE SCALE GENOMIC DNA]</scope>
    <source>
        <strain evidence="4">ATCC 55486 / DSM 44775 / JCM 13855 / CB1190</strain>
    </source>
</reference>
<dbReference type="STRING" id="675635.Psed_4333"/>
<sequence>MSPRPTSPSPDLQRLLDDGYDVELREGYLLIHHIPYVTAGAAVSFGTLVSTLDLSGGGVTVTPSTHVASWIGEHPCHADGTILQEIAHAGPQELTPTIRVGASFSSKPSEGYVDYHHKMTTYAEMIMAAALKLDPTVTARTYPVRRDPENTGPFLYADTATARAGLGMVTAKITGRKVAVVGVGGTGSWVLDLLARCPVDEIHIFDDDRYLQHNAFRSPGPTPEEELVGGAFKVEVYARRWAGMRTGVVAHPERLGAQHTELLSQMDMVFICVDTGDSRRDVVDLLELAGCDFIDVGMGLLLDEEHAQVLGQLRTTLSTPEIREEARRHMPLVGSADDAVYAQNIQTAELNALNAVLAILRWKRARGVYTDLEHEVSSVYLPDGNTIVNAVPSTSPPANDPTTTGHRSVAEFHEGNDMFAADGTDQHASTDAAGA</sequence>
<dbReference type="KEGG" id="pdx:Psed_4333"/>
<proteinExistence type="predicted"/>
<accession>F4CXB9</accession>
<evidence type="ECO:0000313" key="3">
    <source>
        <dbReference type="EMBL" id="AEA26493.1"/>
    </source>
</evidence>
<dbReference type="RefSeq" id="WP_013676407.1">
    <property type="nucleotide sequence ID" value="NC_015312.1"/>
</dbReference>
<dbReference type="Gene3D" id="3.40.50.720">
    <property type="entry name" value="NAD(P)-binding Rossmann-like Domain"/>
    <property type="match status" value="1"/>
</dbReference>
<dbReference type="SUPFAM" id="SSF69572">
    <property type="entry name" value="Activating enzymes of the ubiquitin-like proteins"/>
    <property type="match status" value="1"/>
</dbReference>
<evidence type="ECO:0000259" key="2">
    <source>
        <dbReference type="Pfam" id="PF20590"/>
    </source>
</evidence>
<evidence type="ECO:0000313" key="4">
    <source>
        <dbReference type="Proteomes" id="UP000007809"/>
    </source>
</evidence>
<evidence type="ECO:0000259" key="1">
    <source>
        <dbReference type="Pfam" id="PF00899"/>
    </source>
</evidence>